<organism evidence="1 2">
    <name type="scientific">Rhodococcus coprophilus</name>
    <dbReference type="NCBI Taxonomy" id="38310"/>
    <lineage>
        <taxon>Bacteria</taxon>
        <taxon>Bacillati</taxon>
        <taxon>Actinomycetota</taxon>
        <taxon>Actinomycetes</taxon>
        <taxon>Mycobacteriales</taxon>
        <taxon>Nocardiaceae</taxon>
        <taxon>Rhodococcus</taxon>
    </lineage>
</organism>
<dbReference type="STRING" id="1219011.GCA_001895045_01133"/>
<dbReference type="SUPFAM" id="SSF55961">
    <property type="entry name" value="Bet v1-like"/>
    <property type="match status" value="1"/>
</dbReference>
<proteinExistence type="predicted"/>
<sequence length="148" mass="16129">MPIGGVTDEPRPRVCEAVPVSSIQVADQTFIAAPPERIAAALASPSRWRAWWPDLALTVREDRAEKGIRWAVTGPVNGTMEVWIEPVLDGAVVHYFLHCEPTGVAPERIASVDTASLTHARRIAGKKMTFEVKARLEAGRPAGESPHF</sequence>
<dbReference type="KEGG" id="rcr:NCTC10994_00020"/>
<keyword evidence="2" id="KW-1185">Reference proteome</keyword>
<evidence type="ECO:0000313" key="1">
    <source>
        <dbReference type="EMBL" id="SQI28276.1"/>
    </source>
</evidence>
<protein>
    <recommendedName>
        <fullName evidence="3">Polyketide cyclase / dehydrase and lipid transport</fullName>
    </recommendedName>
</protein>
<dbReference type="Gene3D" id="3.30.530.20">
    <property type="match status" value="1"/>
</dbReference>
<dbReference type="AlphaFoldDB" id="A0A2X4TLK4"/>
<dbReference type="InterPro" id="IPR023393">
    <property type="entry name" value="START-like_dom_sf"/>
</dbReference>
<dbReference type="EMBL" id="LS483468">
    <property type="protein sequence ID" value="SQI28276.1"/>
    <property type="molecule type" value="Genomic_DNA"/>
</dbReference>
<evidence type="ECO:0008006" key="3">
    <source>
        <dbReference type="Google" id="ProtNLM"/>
    </source>
</evidence>
<accession>A0A2X4TLK4</accession>
<reference evidence="1 2" key="1">
    <citation type="submission" date="2018-06" db="EMBL/GenBank/DDBJ databases">
        <authorList>
            <consortium name="Pathogen Informatics"/>
            <person name="Doyle S."/>
        </authorList>
    </citation>
    <scope>NUCLEOTIDE SEQUENCE [LARGE SCALE GENOMIC DNA]</scope>
    <source>
        <strain evidence="1 2">NCTC10994</strain>
    </source>
</reference>
<evidence type="ECO:0000313" key="2">
    <source>
        <dbReference type="Proteomes" id="UP000249091"/>
    </source>
</evidence>
<name>A0A2X4TLK4_9NOCA</name>
<dbReference type="Proteomes" id="UP000249091">
    <property type="component" value="Chromosome 1"/>
</dbReference>
<gene>
    <name evidence="1" type="ORF">NCTC10994_00020</name>
</gene>